<name>A0A2G9UPX9_TELCI</name>
<dbReference type="EMBL" id="KZ345721">
    <property type="protein sequence ID" value="PIO72267.1"/>
    <property type="molecule type" value="Genomic_DNA"/>
</dbReference>
<dbReference type="Pfam" id="PF00188">
    <property type="entry name" value="CAP"/>
    <property type="match status" value="1"/>
</dbReference>
<feature type="domain" description="SCP" evidence="1">
    <location>
        <begin position="20"/>
        <end position="89"/>
    </location>
</feature>
<gene>
    <name evidence="2" type="ORF">TELCIR_05804</name>
</gene>
<dbReference type="InterPro" id="IPR014044">
    <property type="entry name" value="CAP_dom"/>
</dbReference>
<proteinExistence type="predicted"/>
<evidence type="ECO:0000259" key="1">
    <source>
        <dbReference type="Pfam" id="PF00188"/>
    </source>
</evidence>
<sequence>MSTNFLIDFSAYDGEYISKEGKNAVIYDAMNQWTFPAQYYFMKDARYESSRLYTFANMAHHEIYELGCNYEQCKDNSGSVSEAVFTCVYNKKAPKKTDLYQKGDKTGCASGAKVKDVCKLKDSKCGGLLCELPRDPKAPYLFFV</sequence>
<organism evidence="2 3">
    <name type="scientific">Teladorsagia circumcincta</name>
    <name type="common">Brown stomach worm</name>
    <name type="synonym">Ostertagia circumcincta</name>
    <dbReference type="NCBI Taxonomy" id="45464"/>
    <lineage>
        <taxon>Eukaryota</taxon>
        <taxon>Metazoa</taxon>
        <taxon>Ecdysozoa</taxon>
        <taxon>Nematoda</taxon>
        <taxon>Chromadorea</taxon>
        <taxon>Rhabditida</taxon>
        <taxon>Rhabditina</taxon>
        <taxon>Rhabditomorpha</taxon>
        <taxon>Strongyloidea</taxon>
        <taxon>Trichostrongylidae</taxon>
        <taxon>Teladorsagia</taxon>
    </lineage>
</organism>
<reference evidence="2 3" key="1">
    <citation type="submission" date="2015-09" db="EMBL/GenBank/DDBJ databases">
        <title>Draft genome of the parasitic nematode Teladorsagia circumcincta isolate WARC Sus (inbred).</title>
        <authorList>
            <person name="Mitreva M."/>
        </authorList>
    </citation>
    <scope>NUCLEOTIDE SEQUENCE [LARGE SCALE GENOMIC DNA]</scope>
    <source>
        <strain evidence="2 3">S</strain>
    </source>
</reference>
<accession>A0A2G9UPX9</accession>
<evidence type="ECO:0000313" key="3">
    <source>
        <dbReference type="Proteomes" id="UP000230423"/>
    </source>
</evidence>
<evidence type="ECO:0000313" key="2">
    <source>
        <dbReference type="EMBL" id="PIO72267.1"/>
    </source>
</evidence>
<dbReference type="SUPFAM" id="SSF55797">
    <property type="entry name" value="PR-1-like"/>
    <property type="match status" value="1"/>
</dbReference>
<keyword evidence="3" id="KW-1185">Reference proteome</keyword>
<dbReference type="Proteomes" id="UP000230423">
    <property type="component" value="Unassembled WGS sequence"/>
</dbReference>
<dbReference type="InterPro" id="IPR035940">
    <property type="entry name" value="CAP_sf"/>
</dbReference>
<dbReference type="Gene3D" id="3.40.33.10">
    <property type="entry name" value="CAP"/>
    <property type="match status" value="1"/>
</dbReference>
<dbReference type="AlphaFoldDB" id="A0A2G9UPX9"/>
<protein>
    <recommendedName>
        <fullName evidence="1">SCP domain-containing protein</fullName>
    </recommendedName>
</protein>